<organism evidence="2 3">
    <name type="scientific">Acipenser ruthenus</name>
    <name type="common">Sterlet sturgeon</name>
    <dbReference type="NCBI Taxonomy" id="7906"/>
    <lineage>
        <taxon>Eukaryota</taxon>
        <taxon>Metazoa</taxon>
        <taxon>Chordata</taxon>
        <taxon>Craniata</taxon>
        <taxon>Vertebrata</taxon>
        <taxon>Euteleostomi</taxon>
        <taxon>Actinopterygii</taxon>
        <taxon>Chondrostei</taxon>
        <taxon>Acipenseriformes</taxon>
        <taxon>Acipenseridae</taxon>
        <taxon>Acipenser</taxon>
    </lineage>
</organism>
<evidence type="ECO:0000313" key="3">
    <source>
        <dbReference type="Proteomes" id="UP000289886"/>
    </source>
</evidence>
<accession>A0A444TW69</accession>
<sequence length="239" mass="25136">MGKQPEEVVAIEEKGGTSGMGAHKKKPSSGKPVDGSATVVRDYLIPKTGAFTRGSRSSPKAVCAIGVPGKLDPFFGQMVQGPGDLCKALHKTAIKRRQAYDAPLSQSATLAGSAAMLSAPTMCQRVHFFPQQVALPQVELQACSSVPEPDLQALSPQHGSDLAGHSAEWCPVFQQSATSFRKDPGSQDRNGGTIINQGFALDPIEEAGCVQAVTLTDTAHHCHSVAPVVLEGARRKVVE</sequence>
<comment type="caution">
    <text evidence="2">The sequence shown here is derived from an EMBL/GenBank/DDBJ whole genome shotgun (WGS) entry which is preliminary data.</text>
</comment>
<protein>
    <submittedName>
        <fullName evidence="2">Uncharacterized protein</fullName>
    </submittedName>
</protein>
<proteinExistence type="predicted"/>
<dbReference type="Proteomes" id="UP000289886">
    <property type="component" value="Unassembled WGS sequence"/>
</dbReference>
<evidence type="ECO:0000256" key="1">
    <source>
        <dbReference type="SAM" id="MobiDB-lite"/>
    </source>
</evidence>
<keyword evidence="3" id="KW-1185">Reference proteome</keyword>
<feature type="region of interest" description="Disordered" evidence="1">
    <location>
        <begin position="1"/>
        <end position="36"/>
    </location>
</feature>
<gene>
    <name evidence="2" type="ORF">EOD39_5177</name>
</gene>
<evidence type="ECO:0000313" key="2">
    <source>
        <dbReference type="EMBL" id="RXM27139.1"/>
    </source>
</evidence>
<dbReference type="EMBL" id="SCEB01215893">
    <property type="protein sequence ID" value="RXM27139.1"/>
    <property type="molecule type" value="Genomic_DNA"/>
</dbReference>
<feature type="compositionally biased region" description="Basic and acidic residues" evidence="1">
    <location>
        <begin position="1"/>
        <end position="15"/>
    </location>
</feature>
<dbReference type="AlphaFoldDB" id="A0A444TW69"/>
<reference evidence="2 3" key="1">
    <citation type="submission" date="2019-01" db="EMBL/GenBank/DDBJ databases">
        <title>Draft Genome and Complete Hox-Cluster Characterization of the Sterlet Sturgeon (Acipenser ruthenus).</title>
        <authorList>
            <person name="Wei Q."/>
        </authorList>
    </citation>
    <scope>NUCLEOTIDE SEQUENCE [LARGE SCALE GENOMIC DNA]</scope>
    <source>
        <strain evidence="2">WHYD16114868_AA</strain>
        <tissue evidence="2">Blood</tissue>
    </source>
</reference>
<name>A0A444TW69_ACIRT</name>